<dbReference type="RefSeq" id="WP_147312175.1">
    <property type="nucleotide sequence ID" value="NZ_QTTT01000001.1"/>
</dbReference>
<organism evidence="2 3">
    <name type="scientific">Thermomonospora umbrina</name>
    <dbReference type="NCBI Taxonomy" id="111806"/>
    <lineage>
        <taxon>Bacteria</taxon>
        <taxon>Bacillati</taxon>
        <taxon>Actinomycetota</taxon>
        <taxon>Actinomycetes</taxon>
        <taxon>Streptosporangiales</taxon>
        <taxon>Thermomonosporaceae</taxon>
        <taxon>Thermomonospora</taxon>
    </lineage>
</organism>
<evidence type="ECO:0000313" key="3">
    <source>
        <dbReference type="Proteomes" id="UP000256661"/>
    </source>
</evidence>
<keyword evidence="1" id="KW-0732">Signal</keyword>
<sequence length="148" mass="15756">MSRLKTSGRIAGVVAAATLGATVINPGIANAATAVRSFPSPGVVKFQANDTTSGSKVRARITVTITTQGQWVLSTHVYNGHLAWRNVTVECTVGPGWHGSTTFRSPRFRVGGHDHKDAHWSGQDNQVKLDYAYYVGANGYGTCDVHTG</sequence>
<name>A0A3D9SQ21_9ACTN</name>
<feature type="signal peptide" evidence="1">
    <location>
        <begin position="1"/>
        <end position="31"/>
    </location>
</feature>
<dbReference type="Proteomes" id="UP000256661">
    <property type="component" value="Unassembled WGS sequence"/>
</dbReference>
<reference evidence="2 3" key="1">
    <citation type="submission" date="2018-08" db="EMBL/GenBank/DDBJ databases">
        <title>Sequencing the genomes of 1000 actinobacteria strains.</title>
        <authorList>
            <person name="Klenk H.-P."/>
        </authorList>
    </citation>
    <scope>NUCLEOTIDE SEQUENCE [LARGE SCALE GENOMIC DNA]</scope>
    <source>
        <strain evidence="2 3">DSM 43927</strain>
    </source>
</reference>
<protein>
    <submittedName>
        <fullName evidence="2">Uncharacterized protein</fullName>
    </submittedName>
</protein>
<keyword evidence="3" id="KW-1185">Reference proteome</keyword>
<comment type="caution">
    <text evidence="2">The sequence shown here is derived from an EMBL/GenBank/DDBJ whole genome shotgun (WGS) entry which is preliminary data.</text>
</comment>
<dbReference type="AlphaFoldDB" id="A0A3D9SQ21"/>
<evidence type="ECO:0000313" key="2">
    <source>
        <dbReference type="EMBL" id="REE95035.1"/>
    </source>
</evidence>
<dbReference type="OrthoDB" id="9828291at2"/>
<proteinExistence type="predicted"/>
<evidence type="ECO:0000256" key="1">
    <source>
        <dbReference type="SAM" id="SignalP"/>
    </source>
</evidence>
<accession>A0A3D9SQ21</accession>
<dbReference type="EMBL" id="QTTT01000001">
    <property type="protein sequence ID" value="REE95035.1"/>
    <property type="molecule type" value="Genomic_DNA"/>
</dbReference>
<feature type="chain" id="PRO_5017777363" evidence="1">
    <location>
        <begin position="32"/>
        <end position="148"/>
    </location>
</feature>
<gene>
    <name evidence="2" type="ORF">DFJ69_0408</name>
</gene>